<proteinExistence type="predicted"/>
<feature type="domain" description="CAF17 C-terminal" evidence="1">
    <location>
        <begin position="2"/>
        <end position="40"/>
    </location>
</feature>
<organism evidence="2 3">
    <name type="scientific">Brassica oleracea var. oleracea</name>
    <dbReference type="NCBI Taxonomy" id="109376"/>
    <lineage>
        <taxon>Eukaryota</taxon>
        <taxon>Viridiplantae</taxon>
        <taxon>Streptophyta</taxon>
        <taxon>Embryophyta</taxon>
        <taxon>Tracheophyta</taxon>
        <taxon>Spermatophyta</taxon>
        <taxon>Magnoliopsida</taxon>
        <taxon>eudicotyledons</taxon>
        <taxon>Gunneridae</taxon>
        <taxon>Pentapetalae</taxon>
        <taxon>rosids</taxon>
        <taxon>malvids</taxon>
        <taxon>Brassicales</taxon>
        <taxon>Brassicaceae</taxon>
        <taxon>Brassiceae</taxon>
        <taxon>Brassica</taxon>
    </lineage>
</organism>
<dbReference type="STRING" id="109376.A0A0D3B888"/>
<dbReference type="AlphaFoldDB" id="A0A0D3B888"/>
<dbReference type="Proteomes" id="UP000032141">
    <property type="component" value="Chromosome C3"/>
</dbReference>
<evidence type="ECO:0000313" key="2">
    <source>
        <dbReference type="EnsemblPlants" id="Bo3g045600.1"/>
    </source>
</evidence>
<keyword evidence="3" id="KW-1185">Reference proteome</keyword>
<accession>A0A0D3B888</accession>
<name>A0A0D3B888_BRAOL</name>
<dbReference type="HOGENOM" id="CLU_209353_0_0_1"/>
<dbReference type="Pfam" id="PF25455">
    <property type="entry name" value="Beta-barrel_CAF17_C"/>
    <property type="match status" value="1"/>
</dbReference>
<dbReference type="InterPro" id="IPR057460">
    <property type="entry name" value="CAF17_C"/>
</dbReference>
<reference evidence="2 3" key="1">
    <citation type="journal article" date="2014" name="Genome Biol.">
        <title>Transcriptome and methylome profiling reveals relics of genome dominance in the mesopolyploid Brassica oleracea.</title>
        <authorList>
            <person name="Parkin I.A."/>
            <person name="Koh C."/>
            <person name="Tang H."/>
            <person name="Robinson S.J."/>
            <person name="Kagale S."/>
            <person name="Clarke W.E."/>
            <person name="Town C.D."/>
            <person name="Nixon J."/>
            <person name="Krishnakumar V."/>
            <person name="Bidwell S.L."/>
            <person name="Denoeud F."/>
            <person name="Belcram H."/>
            <person name="Links M.G."/>
            <person name="Just J."/>
            <person name="Clarke C."/>
            <person name="Bender T."/>
            <person name="Huebert T."/>
            <person name="Mason A.S."/>
            <person name="Pires J.C."/>
            <person name="Barker G."/>
            <person name="Moore J."/>
            <person name="Walley P.G."/>
            <person name="Manoli S."/>
            <person name="Batley J."/>
            <person name="Edwards D."/>
            <person name="Nelson M.N."/>
            <person name="Wang X."/>
            <person name="Paterson A.H."/>
            <person name="King G."/>
            <person name="Bancroft I."/>
            <person name="Chalhoub B."/>
            <person name="Sharpe A.G."/>
        </authorList>
    </citation>
    <scope>NUCLEOTIDE SEQUENCE</scope>
    <source>
        <strain evidence="2 3">cv. TO1000</strain>
    </source>
</reference>
<dbReference type="EnsemblPlants" id="Bo3g045600.1">
    <property type="protein sequence ID" value="Bo3g045600.1"/>
    <property type="gene ID" value="Bo3g045600"/>
</dbReference>
<evidence type="ECO:0000259" key="1">
    <source>
        <dbReference type="Pfam" id="PF25455"/>
    </source>
</evidence>
<sequence>MGSRGMGVMRVEEALKASTELTVNGSEDVKVEAIRPTWWPAEWFQQDQSGVALYVVTTLLS</sequence>
<protein>
    <recommendedName>
        <fullName evidence="1">CAF17 C-terminal domain-containing protein</fullName>
    </recommendedName>
</protein>
<reference evidence="2" key="2">
    <citation type="submission" date="2015-03" db="UniProtKB">
        <authorList>
            <consortium name="EnsemblPlants"/>
        </authorList>
    </citation>
    <scope>IDENTIFICATION</scope>
</reference>
<evidence type="ECO:0000313" key="3">
    <source>
        <dbReference type="Proteomes" id="UP000032141"/>
    </source>
</evidence>
<dbReference type="Gramene" id="Bo3g045600.1">
    <property type="protein sequence ID" value="Bo3g045600.1"/>
    <property type="gene ID" value="Bo3g045600"/>
</dbReference>